<dbReference type="InterPro" id="IPR050465">
    <property type="entry name" value="UPF0194_transport"/>
</dbReference>
<feature type="domain" description="YbhG-like alpha-helical hairpin" evidence="6">
    <location>
        <begin position="89"/>
        <end position="205"/>
    </location>
</feature>
<evidence type="ECO:0000259" key="6">
    <source>
        <dbReference type="Pfam" id="PF25881"/>
    </source>
</evidence>
<feature type="domain" description="YknX-like C-terminal permuted SH3-like" evidence="7">
    <location>
        <begin position="344"/>
        <end position="410"/>
    </location>
</feature>
<dbReference type="Pfam" id="PF25881">
    <property type="entry name" value="HH_YBHG"/>
    <property type="match status" value="1"/>
</dbReference>
<dbReference type="InterPro" id="IPR058637">
    <property type="entry name" value="YknX-like_C"/>
</dbReference>
<evidence type="ECO:0000256" key="4">
    <source>
        <dbReference type="SAM" id="Coils"/>
    </source>
</evidence>
<evidence type="ECO:0000313" key="9">
    <source>
        <dbReference type="Proteomes" id="UP000622687"/>
    </source>
</evidence>
<name>A0A934M0K7_9CLOT</name>
<comment type="similarity">
    <text evidence="2">Belongs to the membrane fusion protein (MFP) (TC 8.A.1) family.</text>
</comment>
<dbReference type="GO" id="GO:0022857">
    <property type="term" value="F:transmembrane transporter activity"/>
    <property type="evidence" value="ECO:0007669"/>
    <property type="project" value="InterPro"/>
</dbReference>
<evidence type="ECO:0000256" key="2">
    <source>
        <dbReference type="ARBA" id="ARBA00009477"/>
    </source>
</evidence>
<dbReference type="InterPro" id="IPR006143">
    <property type="entry name" value="RND_pump_MFP"/>
</dbReference>
<dbReference type="RefSeq" id="WP_211141778.1">
    <property type="nucleotide sequence ID" value="NZ_JAEEGB010000006.1"/>
</dbReference>
<feature type="coiled-coil region" evidence="4">
    <location>
        <begin position="91"/>
        <end position="118"/>
    </location>
</feature>
<gene>
    <name evidence="8" type="ORF">I6U51_06015</name>
</gene>
<dbReference type="GO" id="GO:0016020">
    <property type="term" value="C:membrane"/>
    <property type="evidence" value="ECO:0007669"/>
    <property type="project" value="InterPro"/>
</dbReference>
<evidence type="ECO:0000313" key="8">
    <source>
        <dbReference type="EMBL" id="MBI6872264.1"/>
    </source>
</evidence>
<proteinExistence type="inferred from homology"/>
<dbReference type="EMBL" id="JAEEGB010000006">
    <property type="protein sequence ID" value="MBI6872264.1"/>
    <property type="molecule type" value="Genomic_DNA"/>
</dbReference>
<keyword evidence="9" id="KW-1185">Reference proteome</keyword>
<sequence length="412" mass="44860">MKRKKLFWIVTSMIVCTVSALAYVKLQNGQTVDTTTVVSKGKIKQYIEDTATVQSNKKQTAYIDTSGKITSIKANVGDAVKKGDILLTMDKGDLELKLQDANAKIEAAKAQLQGTDIANSVNKIEIAQAAVDQSKVTYDAASRNLNNAKTLYDSGSISKQELNNAEDAYKTAEAALKSANFQLEDIKDGTPDYVRNQYESQIKQAVILRDTITREIEKQQVFSPVDGVILEKLIDENASVTAGTAAFLVGDTKSLELEANILSDDIYKVKIGNEVQVSGKPIGNSTIIGKITKIAPEAKNITSSLGVNQKRVPVTIEIKDEAGLLKPGYDLDIKVITEVKKDTLVVPDTSVFDYKGSSCVFVVDSGKAVTRQIKKGIESEKLIEVIEGLKPGERILVKPDNNIKEGMKIRSK</sequence>
<feature type="signal peptide" evidence="5">
    <location>
        <begin position="1"/>
        <end position="22"/>
    </location>
</feature>
<accession>A0A934M0K7</accession>
<dbReference type="AlphaFoldDB" id="A0A934M0K7"/>
<dbReference type="Gene3D" id="2.40.420.20">
    <property type="match status" value="1"/>
</dbReference>
<dbReference type="Gene3D" id="2.40.50.100">
    <property type="match status" value="1"/>
</dbReference>
<comment type="subcellular location">
    <subcellularLocation>
        <location evidence="1">Cell envelope</location>
    </subcellularLocation>
</comment>
<evidence type="ECO:0000256" key="1">
    <source>
        <dbReference type="ARBA" id="ARBA00004196"/>
    </source>
</evidence>
<dbReference type="SUPFAM" id="SSF56954">
    <property type="entry name" value="Outer membrane efflux proteins (OEP)"/>
    <property type="match status" value="1"/>
</dbReference>
<organism evidence="8 9">
    <name type="scientific">Clostridium aciditolerans</name>
    <dbReference type="NCBI Taxonomy" id="339861"/>
    <lineage>
        <taxon>Bacteria</taxon>
        <taxon>Bacillati</taxon>
        <taxon>Bacillota</taxon>
        <taxon>Clostridia</taxon>
        <taxon>Eubacteriales</taxon>
        <taxon>Clostridiaceae</taxon>
        <taxon>Clostridium</taxon>
    </lineage>
</organism>
<comment type="caution">
    <text evidence="8">The sequence shown here is derived from an EMBL/GenBank/DDBJ whole genome shotgun (WGS) entry which is preliminary data.</text>
</comment>
<evidence type="ECO:0000256" key="3">
    <source>
        <dbReference type="ARBA" id="ARBA00023054"/>
    </source>
</evidence>
<dbReference type="GO" id="GO:0030313">
    <property type="term" value="C:cell envelope"/>
    <property type="evidence" value="ECO:0007669"/>
    <property type="project" value="UniProtKB-SubCell"/>
</dbReference>
<feature type="chain" id="PRO_5037808886" evidence="5">
    <location>
        <begin position="23"/>
        <end position="412"/>
    </location>
</feature>
<keyword evidence="3 4" id="KW-0175">Coiled coil</keyword>
<dbReference type="Pfam" id="PF25989">
    <property type="entry name" value="YknX_C"/>
    <property type="match status" value="1"/>
</dbReference>
<dbReference type="PANTHER" id="PTHR32347">
    <property type="entry name" value="EFFLUX SYSTEM COMPONENT YKNX-RELATED"/>
    <property type="match status" value="1"/>
</dbReference>
<dbReference type="InterPro" id="IPR059052">
    <property type="entry name" value="HH_YbhG-like"/>
</dbReference>
<dbReference type="Proteomes" id="UP000622687">
    <property type="component" value="Unassembled WGS sequence"/>
</dbReference>
<evidence type="ECO:0000256" key="5">
    <source>
        <dbReference type="SAM" id="SignalP"/>
    </source>
</evidence>
<protein>
    <submittedName>
        <fullName evidence="8">Efflux RND transporter periplasmic adaptor subunit</fullName>
    </submittedName>
</protein>
<dbReference type="Gene3D" id="1.10.287.470">
    <property type="entry name" value="Helix hairpin bin"/>
    <property type="match status" value="1"/>
</dbReference>
<keyword evidence="5" id="KW-0732">Signal</keyword>
<dbReference type="Gene3D" id="2.40.30.170">
    <property type="match status" value="1"/>
</dbReference>
<reference evidence="8" key="1">
    <citation type="submission" date="2020-12" db="EMBL/GenBank/DDBJ databases">
        <title>Clostridium thailandense sp. nov., a novel acetogenic bacterium isolated from peat land soil in Thailand.</title>
        <authorList>
            <person name="Chaikitkaew S."/>
            <person name="Birkeland N.K."/>
        </authorList>
    </citation>
    <scope>NUCLEOTIDE SEQUENCE</scope>
    <source>
        <strain evidence="8">DSM 17425</strain>
    </source>
</reference>
<dbReference type="PANTHER" id="PTHR32347:SF14">
    <property type="entry name" value="EFFLUX SYSTEM COMPONENT YKNX-RELATED"/>
    <property type="match status" value="1"/>
</dbReference>
<evidence type="ECO:0000259" key="7">
    <source>
        <dbReference type="Pfam" id="PF25989"/>
    </source>
</evidence>
<dbReference type="NCBIfam" id="TIGR01730">
    <property type="entry name" value="RND_mfp"/>
    <property type="match status" value="1"/>
</dbReference>